<dbReference type="Pfam" id="PF13411">
    <property type="entry name" value="MerR_1"/>
    <property type="match status" value="1"/>
</dbReference>
<evidence type="ECO:0000259" key="3">
    <source>
        <dbReference type="PROSITE" id="PS50937"/>
    </source>
</evidence>
<evidence type="ECO:0000313" key="5">
    <source>
        <dbReference type="Proteomes" id="UP000028012"/>
    </source>
</evidence>
<evidence type="ECO:0000256" key="1">
    <source>
        <dbReference type="ARBA" id="ARBA00023125"/>
    </source>
</evidence>
<keyword evidence="2" id="KW-0175">Coiled coil</keyword>
<organism evidence="4 5">
    <name type="scientific">Xanthomonas axonopodis pv. vasculorum</name>
    <dbReference type="NCBI Taxonomy" id="325777"/>
    <lineage>
        <taxon>Bacteria</taxon>
        <taxon>Pseudomonadati</taxon>
        <taxon>Pseudomonadota</taxon>
        <taxon>Gammaproteobacteria</taxon>
        <taxon>Lysobacterales</taxon>
        <taxon>Lysobacteraceae</taxon>
        <taxon>Xanthomonas</taxon>
    </lineage>
</organism>
<dbReference type="GO" id="GO:0003700">
    <property type="term" value="F:DNA-binding transcription factor activity"/>
    <property type="evidence" value="ECO:0007669"/>
    <property type="project" value="InterPro"/>
</dbReference>
<protein>
    <submittedName>
        <fullName evidence="4">MerR family transcriptional regulator</fullName>
    </submittedName>
</protein>
<dbReference type="InterPro" id="IPR047057">
    <property type="entry name" value="MerR_fam"/>
</dbReference>
<reference evidence="4 5" key="1">
    <citation type="submission" date="2014-09" db="EMBL/GenBank/DDBJ databases">
        <title>A draft genome sequence for Xanthomonas axonopodis pv. vasculorum NCPPB 900.</title>
        <authorList>
            <person name="Harrison J."/>
            <person name="Studholme D.J."/>
        </authorList>
    </citation>
    <scope>NUCLEOTIDE SEQUENCE [LARGE SCALE GENOMIC DNA]</scope>
    <source>
        <strain evidence="4 5">NCPPB 900</strain>
    </source>
</reference>
<dbReference type="InterPro" id="IPR000551">
    <property type="entry name" value="MerR-type_HTH_dom"/>
</dbReference>
<dbReference type="eggNOG" id="COG0789">
    <property type="taxonomic scope" value="Bacteria"/>
</dbReference>
<dbReference type="HOGENOM" id="CLU_060077_4_2_6"/>
<proteinExistence type="predicted"/>
<sequence>MGTSSNADMRIGALAQLTGVSVRSLRHYDAQGLLTSSRSATGYRLFAASCVTQVRQIQRLIGTGFSLEDILRFPDCMRLVEGAPVCPETLPAHRQRLQLIERQLADLERRRARLLATLAEDPSALITPQRMHGKRTPPSR</sequence>
<accession>A0A098Q6E2</accession>
<comment type="caution">
    <text evidence="4">The sequence shown here is derived from an EMBL/GenBank/DDBJ whole genome shotgun (WGS) entry which is preliminary data.</text>
</comment>
<dbReference type="PROSITE" id="PS00552">
    <property type="entry name" value="HTH_MERR_1"/>
    <property type="match status" value="1"/>
</dbReference>
<dbReference type="SMART" id="SM00422">
    <property type="entry name" value="HTH_MERR"/>
    <property type="match status" value="1"/>
</dbReference>
<feature type="domain" description="HTH merR-type" evidence="3">
    <location>
        <begin position="8"/>
        <end position="76"/>
    </location>
</feature>
<name>A0A098Q6E2_9XANT</name>
<dbReference type="PRINTS" id="PR00040">
    <property type="entry name" value="HTHMERR"/>
</dbReference>
<evidence type="ECO:0000313" key="4">
    <source>
        <dbReference type="EMBL" id="KGE53572.1"/>
    </source>
</evidence>
<dbReference type="GO" id="GO:0003677">
    <property type="term" value="F:DNA binding"/>
    <property type="evidence" value="ECO:0007669"/>
    <property type="project" value="UniProtKB-KW"/>
</dbReference>
<dbReference type="GeneID" id="58001070"/>
<feature type="coiled-coil region" evidence="2">
    <location>
        <begin position="90"/>
        <end position="117"/>
    </location>
</feature>
<dbReference type="PANTHER" id="PTHR30204">
    <property type="entry name" value="REDOX-CYCLING DRUG-SENSING TRANSCRIPTIONAL ACTIVATOR SOXR"/>
    <property type="match status" value="1"/>
</dbReference>
<dbReference type="PANTHER" id="PTHR30204:SF97">
    <property type="entry name" value="MERR FAMILY REGULATORY PROTEIN"/>
    <property type="match status" value="1"/>
</dbReference>
<evidence type="ECO:0000256" key="2">
    <source>
        <dbReference type="SAM" id="Coils"/>
    </source>
</evidence>
<dbReference type="EMBL" id="JPHD02000013">
    <property type="protein sequence ID" value="KGE53572.1"/>
    <property type="molecule type" value="Genomic_DNA"/>
</dbReference>
<dbReference type="Proteomes" id="UP000028012">
    <property type="component" value="Unassembled WGS sequence"/>
</dbReference>
<dbReference type="Gene3D" id="1.10.1660.10">
    <property type="match status" value="1"/>
</dbReference>
<dbReference type="CDD" id="cd01282">
    <property type="entry name" value="HTH_MerR-like_sg3"/>
    <property type="match status" value="1"/>
</dbReference>
<dbReference type="SUPFAM" id="SSF46955">
    <property type="entry name" value="Putative DNA-binding domain"/>
    <property type="match status" value="1"/>
</dbReference>
<dbReference type="InterPro" id="IPR009061">
    <property type="entry name" value="DNA-bd_dom_put_sf"/>
</dbReference>
<dbReference type="RefSeq" id="WP_042821042.1">
    <property type="nucleotide sequence ID" value="NZ_CP053649.1"/>
</dbReference>
<gene>
    <name evidence="4" type="ORF">GW15_0201360</name>
</gene>
<keyword evidence="1" id="KW-0238">DNA-binding</keyword>
<dbReference type="AlphaFoldDB" id="A0A098Q6E2"/>
<dbReference type="PROSITE" id="PS50937">
    <property type="entry name" value="HTH_MERR_2"/>
    <property type="match status" value="1"/>
</dbReference>
<dbReference type="STRING" id="325777.GW15_0201360"/>